<dbReference type="AlphaFoldDB" id="A0A351U382"/>
<dbReference type="Pfam" id="PF00144">
    <property type="entry name" value="Beta-lactamase"/>
    <property type="match status" value="1"/>
</dbReference>
<evidence type="ECO:0000313" key="6">
    <source>
        <dbReference type="Proteomes" id="UP000777265"/>
    </source>
</evidence>
<proteinExistence type="predicted"/>
<organism evidence="5 6">
    <name type="scientific">Syntrophorhabdus aromaticivorans</name>
    <dbReference type="NCBI Taxonomy" id="328301"/>
    <lineage>
        <taxon>Bacteria</taxon>
        <taxon>Pseudomonadati</taxon>
        <taxon>Thermodesulfobacteriota</taxon>
        <taxon>Syntrophorhabdia</taxon>
        <taxon>Syntrophorhabdales</taxon>
        <taxon>Syntrophorhabdaceae</taxon>
        <taxon>Syntrophorhabdus</taxon>
    </lineage>
</organism>
<feature type="signal peptide" evidence="3">
    <location>
        <begin position="1"/>
        <end position="21"/>
    </location>
</feature>
<evidence type="ECO:0000256" key="2">
    <source>
        <dbReference type="ARBA" id="ARBA00023136"/>
    </source>
</evidence>
<feature type="domain" description="Beta-lactamase-related" evidence="4">
    <location>
        <begin position="50"/>
        <end position="370"/>
    </location>
</feature>
<feature type="chain" id="PRO_5041070882" evidence="3">
    <location>
        <begin position="22"/>
        <end position="676"/>
    </location>
</feature>
<sequence>MSKVRLIVAACLCFMLMAALASGKTMEVKPNPYKDAIAVARSEIWRAINSGQCGSATAAITVNGKVVYAEGFGMANREESIPVDRNTLFNIGSISKVYVATAIMLLVEDGKVSLDKPVTYYLPEFKMADDRYKAITVRMLLNHTSGMPGTEAANSFSFKYDDNLKRKTIDTLARTHLKHAPDAMAVYCNDGFTLAEVIVERVSGRRYIDFLNERIFKPLGLKNTGMGVGEIKDKVVALYYAPETGKAHPPEAISVLGAGGLSSTAVELCRFADSFSAEGKLLKRSSLVEMKKAQPSAFGAALRNPSFSIGLGWDLTGLPRYDAAGIQILGKSGGTPNYSSMVYAVPDKEISVAVIASGAESGAMRIALDILDAVLVGKRLIAEKEKTVSIPPEPQKLPQDYASHDGYYANDTKLGRIVFDGGKDNGTLYFFKKQEKTPTATLAYSDGYYHDTTTANHLYFKNAGGEDYLVTSISTFGIDTIFMQKVKPIENPQRLKIDMDGKVWLRRNVSPFESIPVTQSHYTESLLYKDLPGYVFFNGLKRIDSPESARMPFNSVRDQTELTLIEKDGTTWAWVSDMVYSPKESVVALKTGENSARIGSDGYNKWLAAGENMVLSFTKPERGRIIIFSSDGTATYDSALDKGDAYAAKGSYVECAGLTDDVITIKARPAAAGEKK</sequence>
<dbReference type="Gene3D" id="3.40.710.10">
    <property type="entry name" value="DD-peptidase/beta-lactamase superfamily"/>
    <property type="match status" value="1"/>
</dbReference>
<dbReference type="GO" id="GO:0016020">
    <property type="term" value="C:membrane"/>
    <property type="evidence" value="ECO:0007669"/>
    <property type="project" value="UniProtKB-SubCell"/>
</dbReference>
<dbReference type="EMBL" id="JAAYEE010000224">
    <property type="protein sequence ID" value="NLW36237.1"/>
    <property type="molecule type" value="Genomic_DNA"/>
</dbReference>
<name>A0A351U382_9BACT</name>
<dbReference type="STRING" id="909663.GCA_000512235_02940"/>
<dbReference type="PANTHER" id="PTHR46825">
    <property type="entry name" value="D-ALANYL-D-ALANINE-CARBOXYPEPTIDASE/ENDOPEPTIDASE AMPH"/>
    <property type="match status" value="1"/>
</dbReference>
<dbReference type="SUPFAM" id="SSF56601">
    <property type="entry name" value="beta-lactamase/transpeptidase-like"/>
    <property type="match status" value="1"/>
</dbReference>
<evidence type="ECO:0000256" key="1">
    <source>
        <dbReference type="ARBA" id="ARBA00004370"/>
    </source>
</evidence>
<dbReference type="Proteomes" id="UP000777265">
    <property type="component" value="Unassembled WGS sequence"/>
</dbReference>
<dbReference type="InterPro" id="IPR012338">
    <property type="entry name" value="Beta-lactam/transpept-like"/>
</dbReference>
<comment type="caution">
    <text evidence="5">The sequence shown here is derived from an EMBL/GenBank/DDBJ whole genome shotgun (WGS) entry which is preliminary data.</text>
</comment>
<keyword evidence="3" id="KW-0732">Signal</keyword>
<reference evidence="5" key="1">
    <citation type="journal article" date="2020" name="Biotechnol. Biofuels">
        <title>New insights from the biogas microbiome by comprehensive genome-resolved metagenomics of nearly 1600 species originating from multiple anaerobic digesters.</title>
        <authorList>
            <person name="Campanaro S."/>
            <person name="Treu L."/>
            <person name="Rodriguez-R L.M."/>
            <person name="Kovalovszki A."/>
            <person name="Ziels R.M."/>
            <person name="Maus I."/>
            <person name="Zhu X."/>
            <person name="Kougias P.G."/>
            <person name="Basile A."/>
            <person name="Luo G."/>
            <person name="Schluter A."/>
            <person name="Konstantinidis K.T."/>
            <person name="Angelidaki I."/>
        </authorList>
    </citation>
    <scope>NUCLEOTIDE SEQUENCE</scope>
    <source>
        <strain evidence="5">AS06rmzACSIP_7</strain>
    </source>
</reference>
<evidence type="ECO:0000256" key="3">
    <source>
        <dbReference type="SAM" id="SignalP"/>
    </source>
</evidence>
<gene>
    <name evidence="5" type="ORF">GXY80_12290</name>
</gene>
<dbReference type="InterPro" id="IPR050491">
    <property type="entry name" value="AmpC-like"/>
</dbReference>
<accession>A0A351U382</accession>
<evidence type="ECO:0000259" key="4">
    <source>
        <dbReference type="Pfam" id="PF00144"/>
    </source>
</evidence>
<reference evidence="5" key="2">
    <citation type="submission" date="2020-01" db="EMBL/GenBank/DDBJ databases">
        <authorList>
            <person name="Campanaro S."/>
        </authorList>
    </citation>
    <scope>NUCLEOTIDE SEQUENCE</scope>
    <source>
        <strain evidence="5">AS06rmzACSIP_7</strain>
    </source>
</reference>
<dbReference type="InterPro" id="IPR001466">
    <property type="entry name" value="Beta-lactam-related"/>
</dbReference>
<protein>
    <submittedName>
        <fullName evidence="5">Beta-lactamase family protein</fullName>
    </submittedName>
</protein>
<evidence type="ECO:0000313" key="5">
    <source>
        <dbReference type="EMBL" id="NLW36237.1"/>
    </source>
</evidence>
<comment type="subcellular location">
    <subcellularLocation>
        <location evidence="1">Membrane</location>
    </subcellularLocation>
</comment>
<keyword evidence="2" id="KW-0472">Membrane</keyword>
<dbReference type="PANTHER" id="PTHR46825:SF11">
    <property type="entry name" value="PENICILLIN-BINDING PROTEIN 4"/>
    <property type="match status" value="1"/>
</dbReference>